<dbReference type="Gene3D" id="3.40.50.980">
    <property type="match status" value="1"/>
</dbReference>
<accession>X1CX35</accession>
<protein>
    <recommendedName>
        <fullName evidence="1">AMP-dependent synthetase/ligase domain-containing protein</fullName>
    </recommendedName>
</protein>
<name>X1CX35_9ZZZZ</name>
<proteinExistence type="predicted"/>
<feature type="domain" description="AMP-dependent synthetase/ligase" evidence="1">
    <location>
        <begin position="57"/>
        <end position="141"/>
    </location>
</feature>
<dbReference type="InterPro" id="IPR000873">
    <property type="entry name" value="AMP-dep_synth/lig_dom"/>
</dbReference>
<dbReference type="AlphaFoldDB" id="X1CX35"/>
<evidence type="ECO:0000313" key="2">
    <source>
        <dbReference type="EMBL" id="GAH13041.1"/>
    </source>
</evidence>
<evidence type="ECO:0000259" key="1">
    <source>
        <dbReference type="Pfam" id="PF00501"/>
    </source>
</evidence>
<dbReference type="SUPFAM" id="SSF56801">
    <property type="entry name" value="Acetyl-CoA synthetase-like"/>
    <property type="match status" value="1"/>
</dbReference>
<reference evidence="2" key="1">
    <citation type="journal article" date="2014" name="Front. Microbiol.">
        <title>High frequency of phylogenetically diverse reductive dehalogenase-homologous genes in deep subseafloor sedimentary metagenomes.</title>
        <authorList>
            <person name="Kawai M."/>
            <person name="Futagami T."/>
            <person name="Toyoda A."/>
            <person name="Takaki Y."/>
            <person name="Nishi S."/>
            <person name="Hori S."/>
            <person name="Arai W."/>
            <person name="Tsubouchi T."/>
            <person name="Morono Y."/>
            <person name="Uchiyama I."/>
            <person name="Ito T."/>
            <person name="Fujiyama A."/>
            <person name="Inagaki F."/>
            <person name="Takami H."/>
        </authorList>
    </citation>
    <scope>NUCLEOTIDE SEQUENCE</scope>
    <source>
        <strain evidence="2">Expedition CK06-06</strain>
    </source>
</reference>
<gene>
    <name evidence="2" type="ORF">S01H4_54418</name>
</gene>
<dbReference type="Pfam" id="PF00501">
    <property type="entry name" value="AMP-binding"/>
    <property type="match status" value="1"/>
</dbReference>
<organism evidence="2">
    <name type="scientific">marine sediment metagenome</name>
    <dbReference type="NCBI Taxonomy" id="412755"/>
    <lineage>
        <taxon>unclassified sequences</taxon>
        <taxon>metagenomes</taxon>
        <taxon>ecological metagenomes</taxon>
    </lineage>
</organism>
<comment type="caution">
    <text evidence="2">The sequence shown here is derived from an EMBL/GenBank/DDBJ whole genome shotgun (WGS) entry which is preliminary data.</text>
</comment>
<dbReference type="EMBL" id="BART01031316">
    <property type="protein sequence ID" value="GAH13041.1"/>
    <property type="molecule type" value="Genomic_DNA"/>
</dbReference>
<sequence>MNFSNKIENYQVLNILINKIKGVVKKMGVSRDQIMKMLSKQLGISATTTTFGEVVKTKAEKVGDKVYLTFVRDFDKGIDEKYTYRDMHVLSNKLANGLLKLGIKQRDGISILQINSPEYLFVLFAAFKMGCYCVLVNTGLKGSGTK</sequence>